<keyword evidence="2 8" id="KW-0808">Transferase</keyword>
<name>A0A1T5JH06_9FIRM</name>
<keyword evidence="3 8" id="KW-0479">Metal-binding</keyword>
<dbReference type="STRING" id="36842.SAMN02194393_01166"/>
<evidence type="ECO:0000256" key="6">
    <source>
        <dbReference type="ARBA" id="ARBA00023098"/>
    </source>
</evidence>
<dbReference type="InterPro" id="IPR008278">
    <property type="entry name" value="4-PPantetheinyl_Trfase_dom"/>
</dbReference>
<proteinExistence type="inferred from homology"/>
<dbReference type="InterPro" id="IPR037143">
    <property type="entry name" value="4-PPantetheinyl_Trfase_dom_sf"/>
</dbReference>
<evidence type="ECO:0000256" key="2">
    <source>
        <dbReference type="ARBA" id="ARBA00022679"/>
    </source>
</evidence>
<evidence type="ECO:0000313" key="10">
    <source>
        <dbReference type="EMBL" id="SKC50468.1"/>
    </source>
</evidence>
<keyword evidence="1 8" id="KW-0444">Lipid biosynthesis</keyword>
<dbReference type="InterPro" id="IPR004568">
    <property type="entry name" value="Ppantetheine-prot_Trfase_dom"/>
</dbReference>
<dbReference type="EMBL" id="FUZT01000002">
    <property type="protein sequence ID" value="SKC50468.1"/>
    <property type="molecule type" value="Genomic_DNA"/>
</dbReference>
<dbReference type="Pfam" id="PF01648">
    <property type="entry name" value="ACPS"/>
    <property type="match status" value="1"/>
</dbReference>
<dbReference type="AlphaFoldDB" id="A0A1T5JH06"/>
<dbReference type="Gene3D" id="3.90.470.20">
    <property type="entry name" value="4'-phosphopantetheinyl transferase domain"/>
    <property type="match status" value="1"/>
</dbReference>
<keyword evidence="8" id="KW-0963">Cytoplasm</keyword>
<dbReference type="EC" id="2.7.8.7" evidence="8"/>
<protein>
    <recommendedName>
        <fullName evidence="8">Holo-[acyl-carrier-protein] synthase</fullName>
        <shortName evidence="8">Holo-ACP synthase</shortName>
        <ecNumber evidence="8">2.7.8.7</ecNumber>
    </recommendedName>
    <alternativeName>
        <fullName evidence="8">4'-phosphopantetheinyl transferase AcpS</fullName>
    </alternativeName>
</protein>
<keyword evidence="7 8" id="KW-0275">Fatty acid biosynthesis</keyword>
<dbReference type="OrthoDB" id="517356at2"/>
<feature type="domain" description="4'-phosphopantetheinyl transferase" evidence="9">
    <location>
        <begin position="4"/>
        <end position="116"/>
    </location>
</feature>
<accession>A0A1T5JH06</accession>
<reference evidence="10 11" key="1">
    <citation type="submission" date="2017-02" db="EMBL/GenBank/DDBJ databases">
        <authorList>
            <person name="Peterson S.W."/>
        </authorList>
    </citation>
    <scope>NUCLEOTIDE SEQUENCE [LARGE SCALE GENOMIC DNA]</scope>
    <source>
        <strain evidence="10 11">M1</strain>
    </source>
</reference>
<dbReference type="GO" id="GO:0008897">
    <property type="term" value="F:holo-[acyl-carrier-protein] synthase activity"/>
    <property type="evidence" value="ECO:0007669"/>
    <property type="project" value="UniProtKB-UniRule"/>
</dbReference>
<comment type="subcellular location">
    <subcellularLocation>
        <location evidence="8">Cytoplasm</location>
    </subcellularLocation>
</comment>
<organism evidence="10 11">
    <name type="scientific">Maledivibacter halophilus</name>
    <dbReference type="NCBI Taxonomy" id="36842"/>
    <lineage>
        <taxon>Bacteria</taxon>
        <taxon>Bacillati</taxon>
        <taxon>Bacillota</taxon>
        <taxon>Clostridia</taxon>
        <taxon>Peptostreptococcales</taxon>
        <taxon>Caminicellaceae</taxon>
        <taxon>Maledivibacter</taxon>
    </lineage>
</organism>
<gene>
    <name evidence="8" type="primary">acpS</name>
    <name evidence="10" type="ORF">SAMN02194393_01166</name>
</gene>
<evidence type="ECO:0000256" key="1">
    <source>
        <dbReference type="ARBA" id="ARBA00022516"/>
    </source>
</evidence>
<keyword evidence="5 8" id="KW-0460">Magnesium</keyword>
<feature type="binding site" evidence="8">
    <location>
        <position position="55"/>
    </location>
    <ligand>
        <name>Mg(2+)</name>
        <dbReference type="ChEBI" id="CHEBI:18420"/>
    </ligand>
</feature>
<dbReference type="NCBIfam" id="TIGR00516">
    <property type="entry name" value="acpS"/>
    <property type="match status" value="1"/>
</dbReference>
<dbReference type="GO" id="GO:0006633">
    <property type="term" value="P:fatty acid biosynthetic process"/>
    <property type="evidence" value="ECO:0007669"/>
    <property type="project" value="UniProtKB-UniRule"/>
</dbReference>
<comment type="cofactor">
    <cofactor evidence="8">
        <name>Mg(2+)</name>
        <dbReference type="ChEBI" id="CHEBI:18420"/>
    </cofactor>
</comment>
<feature type="binding site" evidence="8">
    <location>
        <position position="8"/>
    </location>
    <ligand>
        <name>Mg(2+)</name>
        <dbReference type="ChEBI" id="CHEBI:18420"/>
    </ligand>
</feature>
<keyword evidence="11" id="KW-1185">Reference proteome</keyword>
<evidence type="ECO:0000313" key="11">
    <source>
        <dbReference type="Proteomes" id="UP000190285"/>
    </source>
</evidence>
<evidence type="ECO:0000256" key="7">
    <source>
        <dbReference type="ARBA" id="ARBA00023160"/>
    </source>
</evidence>
<dbReference type="Proteomes" id="UP000190285">
    <property type="component" value="Unassembled WGS sequence"/>
</dbReference>
<evidence type="ECO:0000259" key="9">
    <source>
        <dbReference type="Pfam" id="PF01648"/>
    </source>
</evidence>
<comment type="function">
    <text evidence="8">Transfers the 4'-phosphopantetheine moiety from coenzyme A to a Ser of acyl-carrier-protein.</text>
</comment>
<keyword evidence="6 8" id="KW-0443">Lipid metabolism</keyword>
<dbReference type="GO" id="GO:0005737">
    <property type="term" value="C:cytoplasm"/>
    <property type="evidence" value="ECO:0007669"/>
    <property type="project" value="UniProtKB-SubCell"/>
</dbReference>
<comment type="catalytic activity">
    <reaction evidence="8">
        <text>apo-[ACP] + CoA = holo-[ACP] + adenosine 3',5'-bisphosphate + H(+)</text>
        <dbReference type="Rhea" id="RHEA:12068"/>
        <dbReference type="Rhea" id="RHEA-COMP:9685"/>
        <dbReference type="Rhea" id="RHEA-COMP:9690"/>
        <dbReference type="ChEBI" id="CHEBI:15378"/>
        <dbReference type="ChEBI" id="CHEBI:29999"/>
        <dbReference type="ChEBI" id="CHEBI:57287"/>
        <dbReference type="ChEBI" id="CHEBI:58343"/>
        <dbReference type="ChEBI" id="CHEBI:64479"/>
        <dbReference type="EC" id="2.7.8.7"/>
    </reaction>
</comment>
<evidence type="ECO:0000256" key="3">
    <source>
        <dbReference type="ARBA" id="ARBA00022723"/>
    </source>
</evidence>
<dbReference type="GO" id="GO:0000287">
    <property type="term" value="F:magnesium ion binding"/>
    <property type="evidence" value="ECO:0007669"/>
    <property type="project" value="UniProtKB-UniRule"/>
</dbReference>
<evidence type="ECO:0000256" key="8">
    <source>
        <dbReference type="HAMAP-Rule" id="MF_00101"/>
    </source>
</evidence>
<comment type="similarity">
    <text evidence="8">Belongs to the P-Pant transferase superfamily. AcpS family.</text>
</comment>
<dbReference type="NCBIfam" id="TIGR00556">
    <property type="entry name" value="pantethn_trn"/>
    <property type="match status" value="1"/>
</dbReference>
<dbReference type="RefSeq" id="WP_079490015.1">
    <property type="nucleotide sequence ID" value="NZ_FUZT01000002.1"/>
</dbReference>
<sequence>MIKGIGIDIIEIERIRKAFKNKKFEKRIFTKNEIEYFKSINYNIYTIAGTFASKEAIVKTFGTGLRGFKWVDVEIVRDGFGKPMVTLYGGAKEIANEKGISNIELSISHCREYAVAQAIGV</sequence>
<evidence type="ECO:0000256" key="4">
    <source>
        <dbReference type="ARBA" id="ARBA00022832"/>
    </source>
</evidence>
<keyword evidence="4 8" id="KW-0276">Fatty acid metabolism</keyword>
<dbReference type="SUPFAM" id="SSF56214">
    <property type="entry name" value="4'-phosphopantetheinyl transferase"/>
    <property type="match status" value="1"/>
</dbReference>
<evidence type="ECO:0000256" key="5">
    <source>
        <dbReference type="ARBA" id="ARBA00022842"/>
    </source>
</evidence>
<dbReference type="HAMAP" id="MF_00101">
    <property type="entry name" value="AcpS"/>
    <property type="match status" value="1"/>
</dbReference>
<dbReference type="InterPro" id="IPR002582">
    <property type="entry name" value="ACPS"/>
</dbReference>